<accession>C4XMK5</accession>
<dbReference type="eggNOG" id="COG1874">
    <property type="taxonomic scope" value="Bacteria"/>
</dbReference>
<evidence type="ECO:0000313" key="2">
    <source>
        <dbReference type="EMBL" id="BAH74796.1"/>
    </source>
</evidence>
<proteinExistence type="predicted"/>
<evidence type="ECO:0000256" key="1">
    <source>
        <dbReference type="SAM" id="SignalP"/>
    </source>
</evidence>
<dbReference type="Gene3D" id="3.20.20.80">
    <property type="entry name" value="Glycosidases"/>
    <property type="match status" value="1"/>
</dbReference>
<dbReference type="STRING" id="573370.DMR_13050"/>
<reference evidence="2 3" key="1">
    <citation type="journal article" date="2009" name="Genome Res.">
        <title>Whole genome sequence of Desulfovibrio magneticus strain RS-1 revealed common gene clusters in magnetotactic bacteria.</title>
        <authorList>
            <person name="Nakazawa H."/>
            <person name="Arakaki A."/>
            <person name="Narita-Yamada S."/>
            <person name="Yashiro I."/>
            <person name="Jinno K."/>
            <person name="Aoki N."/>
            <person name="Tsuruyama A."/>
            <person name="Okamura Y."/>
            <person name="Tanikawa S."/>
            <person name="Fujita N."/>
            <person name="Takeyama H."/>
            <person name="Matsunaga T."/>
        </authorList>
    </citation>
    <scope>NUCLEOTIDE SEQUENCE [LARGE SCALE GENOMIC DNA]</scope>
    <source>
        <strain evidence="3">ATCC 700980 / DSM 13731 / RS-1</strain>
    </source>
</reference>
<keyword evidence="3" id="KW-1185">Reference proteome</keyword>
<protein>
    <recommendedName>
        <fullName evidence="4">Glycoside hydrolase family 42 N-terminal domain-containing protein</fullName>
    </recommendedName>
</protein>
<keyword evidence="1" id="KW-0732">Signal</keyword>
<dbReference type="InterPro" id="IPR017853">
    <property type="entry name" value="GH"/>
</dbReference>
<gene>
    <name evidence="2" type="ordered locus">DMR_13050</name>
</gene>
<dbReference type="EMBL" id="AP010904">
    <property type="protein sequence ID" value="BAH74796.1"/>
    <property type="molecule type" value="Genomic_DNA"/>
</dbReference>
<evidence type="ECO:0008006" key="4">
    <source>
        <dbReference type="Google" id="ProtNLM"/>
    </source>
</evidence>
<evidence type="ECO:0000313" key="3">
    <source>
        <dbReference type="Proteomes" id="UP000009071"/>
    </source>
</evidence>
<dbReference type="KEGG" id="dma:DMR_13050"/>
<feature type="signal peptide" evidence="1">
    <location>
        <begin position="1"/>
        <end position="30"/>
    </location>
</feature>
<dbReference type="AlphaFoldDB" id="C4XMK5"/>
<organism evidence="2 3">
    <name type="scientific">Solidesulfovibrio magneticus (strain ATCC 700980 / DSM 13731 / RS-1)</name>
    <name type="common">Desulfovibrio magneticus</name>
    <dbReference type="NCBI Taxonomy" id="573370"/>
    <lineage>
        <taxon>Bacteria</taxon>
        <taxon>Pseudomonadati</taxon>
        <taxon>Thermodesulfobacteriota</taxon>
        <taxon>Desulfovibrionia</taxon>
        <taxon>Desulfovibrionales</taxon>
        <taxon>Desulfovibrionaceae</taxon>
        <taxon>Solidesulfovibrio</taxon>
    </lineage>
</organism>
<dbReference type="CAZy" id="GH50">
    <property type="family name" value="Glycoside Hydrolase Family 50"/>
</dbReference>
<name>C4XMK5_SOLM1</name>
<dbReference type="HOGENOM" id="CLU_428104_0_0_7"/>
<sequence length="644" mass="71311">MPHMPKSFRFLFSGLMALLCLAVLAGPAPAGSADRFGTVRDNGVWWLTLPGGPRFFSMGVNTVNGGDKNTRDRGYYFEKYYPDQAAWAADTQKRLYAWGFNTRGGWSDPTTAMALPLVPEIDLGRNARLHWFDPFAPDALELTIAKARELTAPYRDNPAVIGYFTDNEVGWWNAPLFKWYLGNEWAIYAKRHVWRMVYDHYHGKWDKLLADFVPTAGFDSFEDLKKGGAELKLRPGGRGIALINKVTAACAGRYYELVHKALRAVDPGRLVMGDRLPLYYNQDAVLASRGFLDVLSTNYNVDTPDGWVAPYYFDGLAKLTDTPVLISEFFFAANENRSSNVNNGHLMHVQTQAERAAGASAAVRHFAAFPNVAAVHWFQYYDEPTGGRGDGEDFNMGLVDIHNAPYEALLAAMAPANREAPAIHAASAGRTTPPQPAVVPIHPAATPTSLTDGGLADWPDKAGTRLPWLRTAAPHVPFGDVHMSWSQDGLNLFHLAQNYADLFLLAYEGEFPISETYQLQIEVDAGAGIRRFAACLLPQPHRKYPGRFELVPRLFRIEDDGRLTRIDETGLVQVLDKPLPHIALEMRLPAKELGLDKLSPGQGLSLRVSATTFYREMTMTLGAPAQGRGKKDADKPFAAILADK</sequence>
<dbReference type="SUPFAM" id="SSF51445">
    <property type="entry name" value="(Trans)glycosidases"/>
    <property type="match status" value="1"/>
</dbReference>
<dbReference type="Proteomes" id="UP000009071">
    <property type="component" value="Chromosome"/>
</dbReference>
<feature type="chain" id="PRO_5002943703" description="Glycoside hydrolase family 42 N-terminal domain-containing protein" evidence="1">
    <location>
        <begin position="31"/>
        <end position="644"/>
    </location>
</feature>